<sequence>MAVRDLTQQFIKYRNKINFYSESSAEWASLSRFRLTPPKYILQVEKIKKDMDKLEKDIEELKNKCEKTKLVRSFDNQNKQDQQDAEQIDNDSSQILNVIGQIRNDIYDIFPEQWKTSTDLPPGETQQSLDMRKNSQLTLSERLQRLTHVFQRQQVAYIKGIQKQSNKGHHSSSPSPSNTPNEAQLRFTHSSLFNIDELDLDEDFDNYISNQRFTIQQQAQVDGNQQFVQWRLKQLRSINMQIQHIAIMFQDMHTLVVEQGTLLDNVEHNIIEARQNVRTGVAELVQV</sequence>
<evidence type="ECO:0000256" key="8">
    <source>
        <dbReference type="ARBA" id="ARBA00023054"/>
    </source>
</evidence>
<evidence type="ECO:0000256" key="7">
    <source>
        <dbReference type="ARBA" id="ARBA00023034"/>
    </source>
</evidence>
<dbReference type="EMBL" id="SNRW01000328">
    <property type="protein sequence ID" value="KAA6401833.1"/>
    <property type="molecule type" value="Genomic_DNA"/>
</dbReference>
<feature type="domain" description="T-SNARE coiled-coil homology" evidence="12">
    <location>
        <begin position="225"/>
        <end position="287"/>
    </location>
</feature>
<dbReference type="GO" id="GO:0048278">
    <property type="term" value="P:vesicle docking"/>
    <property type="evidence" value="ECO:0007669"/>
    <property type="project" value="TreeGrafter"/>
</dbReference>
<evidence type="ECO:0000256" key="5">
    <source>
        <dbReference type="ARBA" id="ARBA00022927"/>
    </source>
</evidence>
<feature type="region of interest" description="Disordered" evidence="11">
    <location>
        <begin position="161"/>
        <end position="183"/>
    </location>
</feature>
<feature type="coiled-coil region" evidence="10">
    <location>
        <begin position="44"/>
        <end position="71"/>
    </location>
</feature>
<keyword evidence="5" id="KW-0653">Protein transport</keyword>
<gene>
    <name evidence="13" type="ORF">EZS28_002641</name>
</gene>
<comment type="subcellular location">
    <subcellularLocation>
        <location evidence="1">Golgi apparatus membrane</location>
        <topology evidence="1">Single-pass type IV membrane protein</topology>
    </subcellularLocation>
</comment>
<evidence type="ECO:0000313" key="14">
    <source>
        <dbReference type="Proteomes" id="UP000324800"/>
    </source>
</evidence>
<proteinExistence type="inferred from homology"/>
<dbReference type="GO" id="GO:0000139">
    <property type="term" value="C:Golgi membrane"/>
    <property type="evidence" value="ECO:0007669"/>
    <property type="project" value="UniProtKB-SubCell"/>
</dbReference>
<reference evidence="13 14" key="1">
    <citation type="submission" date="2019-03" db="EMBL/GenBank/DDBJ databases">
        <title>Single cell metagenomics reveals metabolic interactions within the superorganism composed of flagellate Streblomastix strix and complex community of Bacteroidetes bacteria on its surface.</title>
        <authorList>
            <person name="Treitli S.C."/>
            <person name="Kolisko M."/>
            <person name="Husnik F."/>
            <person name="Keeling P."/>
            <person name="Hampl V."/>
        </authorList>
    </citation>
    <scope>NUCLEOTIDE SEQUENCE [LARGE SCALE GENOMIC DNA]</scope>
    <source>
        <strain evidence="13">ST1C</strain>
    </source>
</reference>
<evidence type="ECO:0000256" key="10">
    <source>
        <dbReference type="SAM" id="Coils"/>
    </source>
</evidence>
<dbReference type="OrthoDB" id="10251371at2759"/>
<evidence type="ECO:0000313" key="13">
    <source>
        <dbReference type="EMBL" id="KAA6401833.1"/>
    </source>
</evidence>
<evidence type="ECO:0000256" key="6">
    <source>
        <dbReference type="ARBA" id="ARBA00022989"/>
    </source>
</evidence>
<keyword evidence="3" id="KW-0813">Transport</keyword>
<evidence type="ECO:0000256" key="1">
    <source>
        <dbReference type="ARBA" id="ARBA00004409"/>
    </source>
</evidence>
<keyword evidence="4" id="KW-0812">Transmembrane</keyword>
<dbReference type="InterPro" id="IPR045242">
    <property type="entry name" value="Syntaxin"/>
</dbReference>
<keyword evidence="8 10" id="KW-0175">Coiled coil</keyword>
<keyword evidence="6" id="KW-1133">Transmembrane helix</keyword>
<comment type="similarity">
    <text evidence="2">Belongs to the syntaxin family.</text>
</comment>
<organism evidence="13 14">
    <name type="scientific">Streblomastix strix</name>
    <dbReference type="NCBI Taxonomy" id="222440"/>
    <lineage>
        <taxon>Eukaryota</taxon>
        <taxon>Metamonada</taxon>
        <taxon>Preaxostyla</taxon>
        <taxon>Oxymonadida</taxon>
        <taxon>Streblomastigidae</taxon>
        <taxon>Streblomastix</taxon>
    </lineage>
</organism>
<protein>
    <recommendedName>
        <fullName evidence="12">t-SNARE coiled-coil homology domain-containing protein</fullName>
    </recommendedName>
</protein>
<evidence type="ECO:0000256" key="11">
    <source>
        <dbReference type="SAM" id="MobiDB-lite"/>
    </source>
</evidence>
<dbReference type="Gene3D" id="1.20.58.70">
    <property type="match status" value="1"/>
</dbReference>
<dbReference type="AlphaFoldDB" id="A0A5J4X4D0"/>
<evidence type="ECO:0000256" key="4">
    <source>
        <dbReference type="ARBA" id="ARBA00022692"/>
    </source>
</evidence>
<dbReference type="SUPFAM" id="SSF47661">
    <property type="entry name" value="t-snare proteins"/>
    <property type="match status" value="1"/>
</dbReference>
<accession>A0A5J4X4D0</accession>
<evidence type="ECO:0000256" key="2">
    <source>
        <dbReference type="ARBA" id="ARBA00009063"/>
    </source>
</evidence>
<dbReference type="GO" id="GO:0000149">
    <property type="term" value="F:SNARE binding"/>
    <property type="evidence" value="ECO:0007669"/>
    <property type="project" value="TreeGrafter"/>
</dbReference>
<dbReference type="PANTHER" id="PTHR19957:SF83">
    <property type="entry name" value="SYNTAXIN-16"/>
    <property type="match status" value="1"/>
</dbReference>
<name>A0A5J4X4D0_9EUKA</name>
<dbReference type="PROSITE" id="PS50192">
    <property type="entry name" value="T_SNARE"/>
    <property type="match status" value="1"/>
</dbReference>
<evidence type="ECO:0000256" key="3">
    <source>
        <dbReference type="ARBA" id="ARBA00022448"/>
    </source>
</evidence>
<dbReference type="GO" id="GO:0031201">
    <property type="term" value="C:SNARE complex"/>
    <property type="evidence" value="ECO:0007669"/>
    <property type="project" value="TreeGrafter"/>
</dbReference>
<dbReference type="PANTHER" id="PTHR19957">
    <property type="entry name" value="SYNTAXIN"/>
    <property type="match status" value="1"/>
</dbReference>
<dbReference type="InterPro" id="IPR000727">
    <property type="entry name" value="T_SNARE_dom"/>
</dbReference>
<keyword evidence="7" id="KW-0333">Golgi apparatus</keyword>
<dbReference type="GO" id="GO:0006886">
    <property type="term" value="P:intracellular protein transport"/>
    <property type="evidence" value="ECO:0007669"/>
    <property type="project" value="TreeGrafter"/>
</dbReference>
<comment type="caution">
    <text evidence="13">The sequence shown here is derived from an EMBL/GenBank/DDBJ whole genome shotgun (WGS) entry which is preliminary data.</text>
</comment>
<evidence type="ECO:0000259" key="12">
    <source>
        <dbReference type="PROSITE" id="PS50192"/>
    </source>
</evidence>
<evidence type="ECO:0000256" key="9">
    <source>
        <dbReference type="ARBA" id="ARBA00023136"/>
    </source>
</evidence>
<dbReference type="SMART" id="SM00397">
    <property type="entry name" value="t_SNARE"/>
    <property type="match status" value="1"/>
</dbReference>
<dbReference type="GO" id="GO:0005484">
    <property type="term" value="F:SNAP receptor activity"/>
    <property type="evidence" value="ECO:0007669"/>
    <property type="project" value="TreeGrafter"/>
</dbReference>
<keyword evidence="9" id="KW-0472">Membrane</keyword>
<dbReference type="GO" id="GO:0006906">
    <property type="term" value="P:vesicle fusion"/>
    <property type="evidence" value="ECO:0007669"/>
    <property type="project" value="TreeGrafter"/>
</dbReference>
<dbReference type="Proteomes" id="UP000324800">
    <property type="component" value="Unassembled WGS sequence"/>
</dbReference>
<dbReference type="InterPro" id="IPR010989">
    <property type="entry name" value="SNARE"/>
</dbReference>